<gene>
    <name evidence="6" type="ORF">HALOF300_04961</name>
</gene>
<feature type="domain" description="Epoxide hydrolase N-terminal" evidence="5">
    <location>
        <begin position="7"/>
        <end position="112"/>
    </location>
</feature>
<evidence type="ECO:0000259" key="5">
    <source>
        <dbReference type="Pfam" id="PF06441"/>
    </source>
</evidence>
<dbReference type="Gene3D" id="3.40.50.1820">
    <property type="entry name" value="alpha/beta hydrolase"/>
    <property type="match status" value="1"/>
</dbReference>
<dbReference type="Pfam" id="PF06441">
    <property type="entry name" value="EHN"/>
    <property type="match status" value="1"/>
</dbReference>
<dbReference type="GO" id="GO:0097176">
    <property type="term" value="P:epoxide metabolic process"/>
    <property type="evidence" value="ECO:0007669"/>
    <property type="project" value="TreeGrafter"/>
</dbReference>
<dbReference type="InterPro" id="IPR010497">
    <property type="entry name" value="Epoxide_hydro_N"/>
</dbReference>
<proteinExistence type="inferred from homology"/>
<comment type="caution">
    <text evidence="6">The sequence shown here is derived from an EMBL/GenBank/DDBJ whole genome shotgun (WGS) entry which is preliminary data.</text>
</comment>
<keyword evidence="3" id="KW-0378">Hydrolase</keyword>
<reference evidence="6 7" key="1">
    <citation type="submission" date="2019-11" db="EMBL/GenBank/DDBJ databases">
        <authorList>
            <person name="Criscuolo A."/>
        </authorList>
    </citation>
    <scope>NUCLEOTIDE SEQUENCE [LARGE SCALE GENOMIC DNA]</scope>
    <source>
        <strain evidence="6">CIP111667</strain>
    </source>
</reference>
<feature type="region of interest" description="Disordered" evidence="4">
    <location>
        <begin position="322"/>
        <end position="347"/>
    </location>
</feature>
<keyword evidence="2" id="KW-0058">Aromatic hydrocarbons catabolism</keyword>
<dbReference type="InterPro" id="IPR016292">
    <property type="entry name" value="Epoxide_hydrolase"/>
</dbReference>
<dbReference type="EMBL" id="CACRYJ010000068">
    <property type="protein sequence ID" value="VZO40258.1"/>
    <property type="molecule type" value="Genomic_DNA"/>
</dbReference>
<dbReference type="AlphaFoldDB" id="A0A7M4DS14"/>
<dbReference type="InterPro" id="IPR029058">
    <property type="entry name" value="AB_hydrolase_fold"/>
</dbReference>
<dbReference type="PANTHER" id="PTHR21661">
    <property type="entry name" value="EPOXIDE HYDROLASE 1-RELATED"/>
    <property type="match status" value="1"/>
</dbReference>
<dbReference type="Proteomes" id="UP000419743">
    <property type="component" value="Unassembled WGS sequence"/>
</dbReference>
<keyword evidence="7" id="KW-1185">Reference proteome</keyword>
<accession>A0A7M4DS14</accession>
<dbReference type="GO" id="GO:0004301">
    <property type="term" value="F:epoxide hydrolase activity"/>
    <property type="evidence" value="ECO:0007669"/>
    <property type="project" value="TreeGrafter"/>
</dbReference>
<sequence>MEMNTQIRPYSISIAQAELDDLHERLARTRWPVALPGVGWERGTPVGYLRELAEYWRTGFDWRAQESRLNAYANYTTEIDGQAIHFLHVRSPEPDALPLLMSHGWPSTVAEFERVIGPLTDPRAHGGDPSRAFHLVIPSLPGFGLSPEVAATGWGLPRTVDAYAELMRRLGYERYGTQGGDIGAGVAGMLAGVAPESVVGIHMNGPTNFAKPTAGQTFTAREQERLSVEAELGEHRSGYLLLQSNQPSTIAVALTDSPVAQLSWIVEKFQAWTDPAKQLPEDAVDRDQLLTNVTLTWFFQGGAGSANFVYESMNGELAWAPPGVEGDERPEAEGDAGATDPGEQWSQPSVPTAVAVFAADTSVRSLIDTGSISRWTEYEVGGHFPAMEAPEEFVTDVREFFAEVR</sequence>
<dbReference type="RefSeq" id="WP_156743521.1">
    <property type="nucleotide sequence ID" value="NZ_CACRYJ010000068.1"/>
</dbReference>
<protein>
    <recommendedName>
        <fullName evidence="5">Epoxide hydrolase N-terminal domain-containing protein</fullName>
    </recommendedName>
</protein>
<dbReference type="PRINTS" id="PR00412">
    <property type="entry name" value="EPOXHYDRLASE"/>
</dbReference>
<evidence type="ECO:0000313" key="6">
    <source>
        <dbReference type="EMBL" id="VZO40258.1"/>
    </source>
</evidence>
<evidence type="ECO:0000256" key="3">
    <source>
        <dbReference type="ARBA" id="ARBA00022801"/>
    </source>
</evidence>
<name>A0A7M4DS14_9MICO</name>
<dbReference type="PANTHER" id="PTHR21661:SF35">
    <property type="entry name" value="EPOXIDE HYDROLASE"/>
    <property type="match status" value="1"/>
</dbReference>
<evidence type="ECO:0000256" key="4">
    <source>
        <dbReference type="SAM" id="MobiDB-lite"/>
    </source>
</evidence>
<dbReference type="PIRSF" id="PIRSF001112">
    <property type="entry name" value="Epoxide_hydrolase"/>
    <property type="match status" value="1"/>
</dbReference>
<dbReference type="InterPro" id="IPR000639">
    <property type="entry name" value="Epox_hydrolase-like"/>
</dbReference>
<evidence type="ECO:0000256" key="2">
    <source>
        <dbReference type="ARBA" id="ARBA00022797"/>
    </source>
</evidence>
<comment type="similarity">
    <text evidence="1">Belongs to the peptidase S33 family.</text>
</comment>
<organism evidence="6 7">
    <name type="scientific">Occultella aeris</name>
    <dbReference type="NCBI Taxonomy" id="2761496"/>
    <lineage>
        <taxon>Bacteria</taxon>
        <taxon>Bacillati</taxon>
        <taxon>Actinomycetota</taxon>
        <taxon>Actinomycetes</taxon>
        <taxon>Micrococcales</taxon>
        <taxon>Ruaniaceae</taxon>
        <taxon>Occultella</taxon>
    </lineage>
</organism>
<dbReference type="SUPFAM" id="SSF53474">
    <property type="entry name" value="alpha/beta-Hydrolases"/>
    <property type="match status" value="1"/>
</dbReference>
<evidence type="ECO:0000313" key="7">
    <source>
        <dbReference type="Proteomes" id="UP000419743"/>
    </source>
</evidence>
<evidence type="ECO:0000256" key="1">
    <source>
        <dbReference type="ARBA" id="ARBA00010088"/>
    </source>
</evidence>